<keyword evidence="1" id="KW-0596">Phosphopantetheine</keyword>
<dbReference type="KEGG" id="muc:MuYL_1981"/>
<dbReference type="InterPro" id="IPR020841">
    <property type="entry name" value="PKS_Beta-ketoAc_synthase_dom"/>
</dbReference>
<evidence type="ECO:0000259" key="4">
    <source>
        <dbReference type="PROSITE" id="PS52004"/>
    </source>
</evidence>
<dbReference type="GO" id="GO:0071770">
    <property type="term" value="P:DIM/DIP cell wall layer assembly"/>
    <property type="evidence" value="ECO:0007669"/>
    <property type="project" value="TreeGrafter"/>
</dbReference>
<dbReference type="SUPFAM" id="SSF53901">
    <property type="entry name" value="Thiolase-like"/>
    <property type="match status" value="2"/>
</dbReference>
<gene>
    <name evidence="5" type="ORF">MuYL_1981</name>
</gene>
<dbReference type="GO" id="GO:0006633">
    <property type="term" value="P:fatty acid biosynthetic process"/>
    <property type="evidence" value="ECO:0007669"/>
    <property type="project" value="TreeGrafter"/>
</dbReference>
<sequence>MHSACSTSLLAIAQAVNSIRDGQCDIALAGAACITSPIKSGHLYEEGSIMSKDGHCRPFDAEATGTVFSDGAGVVLLKSREDAERDGDMIYAIIKGVGINNDGADKGSFGAPSAHGQAGAIAMAINDAAIDPATISYVEAHGTATPLGDPIEIEGLNLAFGIQEQKQYCAVGSVKSNIGHLTAASGVAGLIKTVLSLHHKLLPPTLFFKTLNPNIDLTESPFYINKTLKDWDSADQRRAGVSSFGVGGTNVHIILEEFANVPVQSGSSKPLSLITWSAKTDTVKLQKLQLITLKMLAVILRMLRT</sequence>
<dbReference type="Gene3D" id="3.40.47.10">
    <property type="match status" value="1"/>
</dbReference>
<dbReference type="SMART" id="SM00825">
    <property type="entry name" value="PKS_KS"/>
    <property type="match status" value="1"/>
</dbReference>
<dbReference type="GO" id="GO:0005737">
    <property type="term" value="C:cytoplasm"/>
    <property type="evidence" value="ECO:0007669"/>
    <property type="project" value="TreeGrafter"/>
</dbReference>
<organism evidence="5 6">
    <name type="scientific">Mucilaginibacter xinganensis</name>
    <dbReference type="NCBI Taxonomy" id="1234841"/>
    <lineage>
        <taxon>Bacteria</taxon>
        <taxon>Pseudomonadati</taxon>
        <taxon>Bacteroidota</taxon>
        <taxon>Sphingobacteriia</taxon>
        <taxon>Sphingobacteriales</taxon>
        <taxon>Sphingobacteriaceae</taxon>
        <taxon>Mucilaginibacter</taxon>
    </lineage>
</organism>
<dbReference type="GO" id="GO:0004312">
    <property type="term" value="F:fatty acid synthase activity"/>
    <property type="evidence" value="ECO:0007669"/>
    <property type="project" value="TreeGrafter"/>
</dbReference>
<dbReference type="Pfam" id="PF00109">
    <property type="entry name" value="ketoacyl-synt"/>
    <property type="match status" value="1"/>
</dbReference>
<dbReference type="PROSITE" id="PS52004">
    <property type="entry name" value="KS3_2"/>
    <property type="match status" value="1"/>
</dbReference>
<comment type="similarity">
    <text evidence="3">Belongs to the thiolase-like superfamily. Beta-ketoacyl-ACP synthases family.</text>
</comment>
<reference evidence="5 6" key="1">
    <citation type="submission" date="2017-08" db="EMBL/GenBank/DDBJ databases">
        <title>Complete genome sequence of Mucilaginibacter sp. strain BJC16-A31.</title>
        <authorList>
            <consortium name="Henan University of Science and Technology"/>
            <person name="You X."/>
        </authorList>
    </citation>
    <scope>NUCLEOTIDE SEQUENCE [LARGE SCALE GENOMIC DNA]</scope>
    <source>
        <strain evidence="5 6">BJC16-A31</strain>
    </source>
</reference>
<dbReference type="InterPro" id="IPR032821">
    <property type="entry name" value="PKS_assoc"/>
</dbReference>
<name>A0A223NVH6_9SPHI</name>
<keyword evidence="3" id="KW-0808">Transferase</keyword>
<keyword evidence="2" id="KW-0597">Phosphoprotein</keyword>
<protein>
    <submittedName>
        <fullName evidence="5">Amino acid adenylation domain-containing protein</fullName>
    </submittedName>
</protein>
<dbReference type="InterPro" id="IPR014030">
    <property type="entry name" value="Ketoacyl_synth_N"/>
</dbReference>
<dbReference type="CDD" id="cd00833">
    <property type="entry name" value="PKS"/>
    <property type="match status" value="1"/>
</dbReference>
<dbReference type="AlphaFoldDB" id="A0A223NVH6"/>
<dbReference type="InterPro" id="IPR014031">
    <property type="entry name" value="Ketoacyl_synth_C"/>
</dbReference>
<dbReference type="Proteomes" id="UP000215002">
    <property type="component" value="Chromosome"/>
</dbReference>
<dbReference type="InterPro" id="IPR050091">
    <property type="entry name" value="PKS_NRPS_Biosynth_Enz"/>
</dbReference>
<proteinExistence type="inferred from homology"/>
<dbReference type="PANTHER" id="PTHR43775">
    <property type="entry name" value="FATTY ACID SYNTHASE"/>
    <property type="match status" value="1"/>
</dbReference>
<evidence type="ECO:0000313" key="5">
    <source>
        <dbReference type="EMBL" id="ASU33873.1"/>
    </source>
</evidence>
<dbReference type="Pfam" id="PF02801">
    <property type="entry name" value="Ketoacyl-synt_C"/>
    <property type="match status" value="1"/>
</dbReference>
<evidence type="ECO:0000313" key="6">
    <source>
        <dbReference type="Proteomes" id="UP000215002"/>
    </source>
</evidence>
<dbReference type="GO" id="GO:0005886">
    <property type="term" value="C:plasma membrane"/>
    <property type="evidence" value="ECO:0007669"/>
    <property type="project" value="TreeGrafter"/>
</dbReference>
<dbReference type="Pfam" id="PF16197">
    <property type="entry name" value="KAsynt_C_assoc"/>
    <property type="match status" value="1"/>
</dbReference>
<evidence type="ECO:0000256" key="2">
    <source>
        <dbReference type="ARBA" id="ARBA00022553"/>
    </source>
</evidence>
<keyword evidence="6" id="KW-1185">Reference proteome</keyword>
<evidence type="ECO:0000256" key="1">
    <source>
        <dbReference type="ARBA" id="ARBA00022450"/>
    </source>
</evidence>
<dbReference type="InterPro" id="IPR016039">
    <property type="entry name" value="Thiolase-like"/>
</dbReference>
<evidence type="ECO:0000256" key="3">
    <source>
        <dbReference type="RuleBase" id="RU003694"/>
    </source>
</evidence>
<dbReference type="EMBL" id="CP022743">
    <property type="protein sequence ID" value="ASU33873.1"/>
    <property type="molecule type" value="Genomic_DNA"/>
</dbReference>
<dbReference type="PANTHER" id="PTHR43775:SF37">
    <property type="entry name" value="SI:DKEY-61P9.11"/>
    <property type="match status" value="1"/>
</dbReference>
<feature type="domain" description="Ketosynthase family 3 (KS3)" evidence="4">
    <location>
        <begin position="1"/>
        <end position="257"/>
    </location>
</feature>
<accession>A0A223NVH6</accession>